<comment type="caution">
    <text evidence="2">The sequence shown here is derived from an EMBL/GenBank/DDBJ whole genome shotgun (WGS) entry which is preliminary data.</text>
</comment>
<reference evidence="3 5" key="2">
    <citation type="submission" date="2019-07" db="EMBL/GenBank/DDBJ databases">
        <title>Draft genome of two Muricauda strains isolated from deep sea.</title>
        <authorList>
            <person name="Sun C."/>
        </authorList>
    </citation>
    <scope>NUCLEOTIDE SEQUENCE [LARGE SCALE GENOMIC DNA]</scope>
    <source>
        <strain evidence="3 5">NH166</strain>
    </source>
</reference>
<evidence type="ECO:0000313" key="5">
    <source>
        <dbReference type="Proteomes" id="UP000321528"/>
    </source>
</evidence>
<dbReference type="Gene3D" id="3.40.1580.10">
    <property type="entry name" value="SMI1/KNR4-like"/>
    <property type="match status" value="1"/>
</dbReference>
<dbReference type="OrthoDB" id="646254at2"/>
<dbReference type="InterPro" id="IPR037883">
    <property type="entry name" value="Knr4/Smi1-like_sf"/>
</dbReference>
<dbReference type="Proteomes" id="UP000284189">
    <property type="component" value="Unassembled WGS sequence"/>
</dbReference>
<dbReference type="Proteomes" id="UP000321528">
    <property type="component" value="Unassembled WGS sequence"/>
</dbReference>
<evidence type="ECO:0000313" key="4">
    <source>
        <dbReference type="Proteomes" id="UP000284189"/>
    </source>
</evidence>
<reference evidence="2 4" key="1">
    <citation type="submission" date="2018-08" db="EMBL/GenBank/DDBJ databases">
        <title>Proposal of Muricauda 72 sp.nov. and Muricauda NH166 sp.nov., isolated from seawater.</title>
        <authorList>
            <person name="Cheng H."/>
            <person name="Wu Y.-H."/>
            <person name="Guo L.-L."/>
            <person name="Xu X.-W."/>
        </authorList>
    </citation>
    <scope>NUCLEOTIDE SEQUENCE [LARGE SCALE GENOMIC DNA]</scope>
    <source>
        <strain evidence="2 4">NH166</strain>
    </source>
</reference>
<feature type="domain" description="Knr4/Smi1-like" evidence="1">
    <location>
        <begin position="34"/>
        <end position="165"/>
    </location>
</feature>
<name>A0A418NAD3_9FLAO</name>
<organism evidence="2 4">
    <name type="scientific">Flagellimonas aequoris</name>
    <dbReference type="NCBI Taxonomy" id="2306997"/>
    <lineage>
        <taxon>Bacteria</taxon>
        <taxon>Pseudomonadati</taxon>
        <taxon>Bacteroidota</taxon>
        <taxon>Flavobacteriia</taxon>
        <taxon>Flavobacteriales</taxon>
        <taxon>Flavobacteriaceae</taxon>
        <taxon>Flagellimonas</taxon>
    </lineage>
</organism>
<evidence type="ECO:0000313" key="3">
    <source>
        <dbReference type="EMBL" id="TXK05117.1"/>
    </source>
</evidence>
<sequence length="171" mass="19763">MLSLLNQISVIALKLGDIEFSKSHRDNQWLGNEPVEESKILEVESKLNVQLPNDYKEFLLISNGFAATNDIEPAFLPIEEVDYLKKLDNELIEIWTRDGIPEIGEQLSKSIVVGGVMEEQYFLILPPDSKNPKWRYWKFASWIPGEEEYTSLNNYFESVLDFLNQLIASHK</sequence>
<evidence type="ECO:0000259" key="1">
    <source>
        <dbReference type="SMART" id="SM00860"/>
    </source>
</evidence>
<dbReference type="Pfam" id="PF09346">
    <property type="entry name" value="SMI1_KNR4"/>
    <property type="match status" value="1"/>
</dbReference>
<dbReference type="EMBL" id="QXFJ01000011">
    <property type="protein sequence ID" value="RIV72617.1"/>
    <property type="molecule type" value="Genomic_DNA"/>
</dbReference>
<dbReference type="SMART" id="SM00860">
    <property type="entry name" value="SMI1_KNR4"/>
    <property type="match status" value="1"/>
</dbReference>
<dbReference type="SUPFAM" id="SSF160631">
    <property type="entry name" value="SMI1/KNR4-like"/>
    <property type="match status" value="1"/>
</dbReference>
<proteinExistence type="predicted"/>
<accession>A0A418NAD3</accession>
<gene>
    <name evidence="2" type="ORF">D2U88_05110</name>
    <name evidence="3" type="ORF">FQ019_05075</name>
</gene>
<dbReference type="InterPro" id="IPR018958">
    <property type="entry name" value="Knr4/Smi1-like_dom"/>
</dbReference>
<dbReference type="AlphaFoldDB" id="A0A418NAD3"/>
<protein>
    <submittedName>
        <fullName evidence="2">SMI1/KNR4 family protein</fullName>
    </submittedName>
</protein>
<evidence type="ECO:0000313" key="2">
    <source>
        <dbReference type="EMBL" id="RIV72617.1"/>
    </source>
</evidence>
<keyword evidence="5" id="KW-1185">Reference proteome</keyword>
<dbReference type="EMBL" id="VNWL01000010">
    <property type="protein sequence ID" value="TXK05117.1"/>
    <property type="molecule type" value="Genomic_DNA"/>
</dbReference>